<dbReference type="Proteomes" id="UP000231201">
    <property type="component" value="Unassembled WGS sequence"/>
</dbReference>
<dbReference type="NCBIfam" id="TIGR03696">
    <property type="entry name" value="Rhs_assc_core"/>
    <property type="match status" value="1"/>
</dbReference>
<organism evidence="5 6">
    <name type="scientific">Prevotella intermedia</name>
    <dbReference type="NCBI Taxonomy" id="28131"/>
    <lineage>
        <taxon>Bacteria</taxon>
        <taxon>Pseudomonadati</taxon>
        <taxon>Bacteroidota</taxon>
        <taxon>Bacteroidia</taxon>
        <taxon>Bacteroidales</taxon>
        <taxon>Prevotellaceae</taxon>
        <taxon>Prevotella</taxon>
    </lineage>
</organism>
<feature type="domain" description="Teneurin-like YD-shell" evidence="4">
    <location>
        <begin position="712"/>
        <end position="828"/>
    </location>
</feature>
<reference evidence="5 6" key="1">
    <citation type="submission" date="2017-11" db="EMBL/GenBank/DDBJ databases">
        <title>Genome sequencing of Prevotella intermedia KCOM 2833.</title>
        <authorList>
            <person name="Kook J.-K."/>
            <person name="Park S.-N."/>
            <person name="Lim Y.K."/>
        </authorList>
    </citation>
    <scope>NUCLEOTIDE SEQUENCE [LARGE SCALE GENOMIC DNA]</scope>
    <source>
        <strain evidence="5 6">KCOM 2833</strain>
    </source>
</reference>
<feature type="domain" description="DUF6531" evidence="3">
    <location>
        <begin position="207"/>
        <end position="280"/>
    </location>
</feature>
<feature type="domain" description="Teneurin-like YD-shell" evidence="4">
    <location>
        <begin position="893"/>
        <end position="1236"/>
    </location>
</feature>
<dbReference type="PANTHER" id="PTHR32305">
    <property type="match status" value="1"/>
</dbReference>
<sequence length="1389" mass="158569">MNLVDTHLTPILGLDIHFTTSWNPFHPFIGFVMDPMDYIPFIGATVNVNGFKRGVSDTQGIIIPLVHFPIVGAFIMAPIIGHDSMNFFGAERIYAEGSRLSGKGYFVMTCNDIGIPLTIQPGHKKFWHLIPTIYAPTSYSLPIPYGSPVNIGDPLVPDWAGMLKGLAMSFGFGAIMHFARKGMNKLLKKIAGKDNSISKKLCQMGFEPINLVNGSVLYEGTDFAFQGIMPLEWRREWSSDNDYVGILGHGCQNNYDLDVILDPEEDAIGVRIEDGRVLGFPMLSEGEDAYIRSEHMTLRRGHDAFETYDHTSRITKTYSRVSSAETRRWRLKSIRNVSGHIIQLQYEAGKLKEITDAAGRKLRLEYDDRPEVRRVVLLSADGHADETLVEYSYNEAGDMIGVTDAMGKTTHIEYENHLMVSKTDRDGQTFYWQYQGEGKQARCVHTWGEGGYQEGWIEYHTEEGYNVVVNGENEKTIYRYTPEQLVTSVEDELGVRERYEYTEYNEIYRKWDGEDRMTGYCYDERGNLTGIVHPDGTEETRAYDDEDRLITETDALGNHRVLVYHESSDDGTPINGEGQLSAVIEADNRATFFEYDTRGLLSSVSLDDRKVHLEYNDQNNLVSVKNEKGVGTQWEYDHKGNVLSVLTSAGARQTFRYDRLNRVVSITTGKRTTNLRYNSYEDVVEASEDLHYVKYKYSPMGDILQREGEDGSILRFAYDRMDRLRMLTNEHGEEYTFDRNLRGEIVGETGFDSMHRSYMRDRSGRVIREERAGGRWTEYEYDQNGRLTRSSFSDGTIEVFGYDALGRLTEARNATGSVGMEYDEGGRVVRECFSSGLPDDRGTTVENVYDELGNRIETRTSLGSVVQNSFDEDGLLSRVTAVCDGGESWEEKIVRDSEGMKIEKVFSGGIRMTRTYDAYGNVVSQKSRSLRQDGYDRRYAWNASGRLQSVIDGITGGKTTYAYDAVGSLMSARYEDGMDDYRMSDAVGNVFRSCDRSDKEYGRGGRILRDRHYDYLYDVEGNLILKTPRRGLTQHPNHKVSEESGTHIAWQTGDYAYEWYGNGMLKEVRLPYGKTVRFEYDALGRRTAKLFNGHVFRYLWDGNVMVQEWQYDENARPQHSIDEFGRIRMLGDEPVENLVTWVYEEGSYVPVAKIQNGERYTIISDYMGRPVEAYDSYGTIVWQGDYDIYGNLRNRKGIRDFIPFRQLGQYEDDETGLYYNRFRYYDPRTGNYISQDPIRLAGNNPTLYAFVTDPNLWVDVFGLEIIPNKAAGLKREGIGKEWIQKKHPNATIYSERYIRDVDGKSVKDSNSSRRRLDFVAVEDGKVVGIYEVTSPTANKTSQVLKEAEIRANGGDYIKEPGRKGKLYDISDVETKRLDVDLNTLEVTCH</sequence>
<dbReference type="EMBL" id="PENH01000002">
    <property type="protein sequence ID" value="PJI24112.1"/>
    <property type="molecule type" value="Genomic_DNA"/>
</dbReference>
<evidence type="ECO:0000259" key="3">
    <source>
        <dbReference type="Pfam" id="PF20148"/>
    </source>
</evidence>
<evidence type="ECO:0000259" key="4">
    <source>
        <dbReference type="Pfam" id="PF25023"/>
    </source>
</evidence>
<keyword evidence="2" id="KW-0812">Transmembrane</keyword>
<keyword evidence="2" id="KW-0472">Membrane</keyword>
<dbReference type="Pfam" id="PF25023">
    <property type="entry name" value="TEN_YD-shell"/>
    <property type="match status" value="3"/>
</dbReference>
<feature type="transmembrane region" description="Helical" evidence="2">
    <location>
        <begin position="61"/>
        <end position="80"/>
    </location>
</feature>
<dbReference type="Gene3D" id="2.180.10.10">
    <property type="entry name" value="RHS repeat-associated core"/>
    <property type="match status" value="4"/>
</dbReference>
<dbReference type="InterPro" id="IPR031325">
    <property type="entry name" value="RHS_repeat"/>
</dbReference>
<dbReference type="InterPro" id="IPR050708">
    <property type="entry name" value="T6SS_VgrG/RHS"/>
</dbReference>
<evidence type="ECO:0000313" key="5">
    <source>
        <dbReference type="EMBL" id="PJI24112.1"/>
    </source>
</evidence>
<dbReference type="Pfam" id="PF20148">
    <property type="entry name" value="DUF6531"/>
    <property type="match status" value="1"/>
</dbReference>
<dbReference type="InterPro" id="IPR022385">
    <property type="entry name" value="Rhs_assc_core"/>
</dbReference>
<dbReference type="NCBIfam" id="TIGR01643">
    <property type="entry name" value="YD_repeat_2x"/>
    <property type="match status" value="5"/>
</dbReference>
<dbReference type="InterPro" id="IPR056823">
    <property type="entry name" value="TEN-like_YD-shell"/>
</dbReference>
<protein>
    <submittedName>
        <fullName evidence="5">RHS repeat protein</fullName>
    </submittedName>
</protein>
<proteinExistence type="predicted"/>
<dbReference type="InterPro" id="IPR045351">
    <property type="entry name" value="DUF6531"/>
</dbReference>
<dbReference type="InterPro" id="IPR006530">
    <property type="entry name" value="YD"/>
</dbReference>
<gene>
    <name evidence="5" type="ORF">CTM59_08155</name>
</gene>
<name>A0A2M8TJL8_PREIN</name>
<comment type="caution">
    <text evidence="5">The sequence shown here is derived from an EMBL/GenBank/DDBJ whole genome shotgun (WGS) entry which is preliminary data.</text>
</comment>
<dbReference type="RefSeq" id="WP_088439146.1">
    <property type="nucleotide sequence ID" value="NZ_NHRV01000002.1"/>
</dbReference>
<keyword evidence="2" id="KW-1133">Transmembrane helix</keyword>
<dbReference type="PANTHER" id="PTHR32305:SF15">
    <property type="entry name" value="PROTEIN RHSA-RELATED"/>
    <property type="match status" value="1"/>
</dbReference>
<evidence type="ECO:0000256" key="2">
    <source>
        <dbReference type="SAM" id="Phobius"/>
    </source>
</evidence>
<evidence type="ECO:0000313" key="6">
    <source>
        <dbReference type="Proteomes" id="UP000231201"/>
    </source>
</evidence>
<feature type="domain" description="Teneurin-like YD-shell" evidence="4">
    <location>
        <begin position="337"/>
        <end position="446"/>
    </location>
</feature>
<keyword evidence="1" id="KW-0677">Repeat</keyword>
<dbReference type="Pfam" id="PF05593">
    <property type="entry name" value="RHS_repeat"/>
    <property type="match status" value="2"/>
</dbReference>
<accession>A0A2M8TJL8</accession>
<evidence type="ECO:0000256" key="1">
    <source>
        <dbReference type="ARBA" id="ARBA00022737"/>
    </source>
</evidence>